<accession>A0A975B444</accession>
<gene>
    <name evidence="2" type="ORF">dnl_06210</name>
</gene>
<evidence type="ECO:0000256" key="1">
    <source>
        <dbReference type="SAM" id="Phobius"/>
    </source>
</evidence>
<feature type="transmembrane region" description="Helical" evidence="1">
    <location>
        <begin position="119"/>
        <end position="138"/>
    </location>
</feature>
<keyword evidence="1" id="KW-0812">Transmembrane</keyword>
<feature type="transmembrane region" description="Helical" evidence="1">
    <location>
        <begin position="50"/>
        <end position="69"/>
    </location>
</feature>
<protein>
    <submittedName>
        <fullName evidence="2">Uncharacterized protein</fullName>
    </submittedName>
</protein>
<evidence type="ECO:0000313" key="2">
    <source>
        <dbReference type="EMBL" id="QTA78399.1"/>
    </source>
</evidence>
<proteinExistence type="predicted"/>
<dbReference type="EMBL" id="CP061799">
    <property type="protein sequence ID" value="QTA78399.1"/>
    <property type="molecule type" value="Genomic_DNA"/>
</dbReference>
<evidence type="ECO:0000313" key="3">
    <source>
        <dbReference type="Proteomes" id="UP000663720"/>
    </source>
</evidence>
<keyword evidence="3" id="KW-1185">Reference proteome</keyword>
<reference evidence="2" key="1">
    <citation type="journal article" date="2021" name="Microb. Physiol.">
        <title>Proteogenomic Insights into the Physiology of Marine, Sulfate-Reducing, Filamentous Desulfonema limicola and Desulfonema magnum.</title>
        <authorList>
            <person name="Schnaars V."/>
            <person name="Wohlbrand L."/>
            <person name="Scheve S."/>
            <person name="Hinrichs C."/>
            <person name="Reinhardt R."/>
            <person name="Rabus R."/>
        </authorList>
    </citation>
    <scope>NUCLEOTIDE SEQUENCE</scope>
    <source>
        <strain evidence="2">5ac10</strain>
    </source>
</reference>
<dbReference type="AlphaFoldDB" id="A0A975B444"/>
<dbReference type="Proteomes" id="UP000663720">
    <property type="component" value="Chromosome"/>
</dbReference>
<name>A0A975B444_9BACT</name>
<sequence>MNKEDIRKQFRVLQIIWGAMLCSLAIYVIICYLVGDTIRESADSGIPIELLRNFLFVLSICEITAIYFIRKIVLTVQSDLTPKEFLKKFIPLSVATYGIAESIGIFGLITYFLGDEVHILYIFIAISAGVLFYYRPVFEELDDYISKHAK</sequence>
<organism evidence="2 3">
    <name type="scientific">Desulfonema limicola</name>
    <dbReference type="NCBI Taxonomy" id="45656"/>
    <lineage>
        <taxon>Bacteria</taxon>
        <taxon>Pseudomonadati</taxon>
        <taxon>Thermodesulfobacteriota</taxon>
        <taxon>Desulfobacteria</taxon>
        <taxon>Desulfobacterales</taxon>
        <taxon>Desulfococcaceae</taxon>
        <taxon>Desulfonema</taxon>
    </lineage>
</organism>
<feature type="transmembrane region" description="Helical" evidence="1">
    <location>
        <begin position="89"/>
        <end position="113"/>
    </location>
</feature>
<dbReference type="KEGG" id="dli:dnl_06210"/>
<keyword evidence="1" id="KW-0472">Membrane</keyword>
<feature type="transmembrane region" description="Helical" evidence="1">
    <location>
        <begin position="12"/>
        <end position="35"/>
    </location>
</feature>
<keyword evidence="1" id="KW-1133">Transmembrane helix</keyword>